<dbReference type="Gene3D" id="3.40.50.200">
    <property type="entry name" value="Peptidase S8/S53 domain"/>
    <property type="match status" value="1"/>
</dbReference>
<evidence type="ECO:0000256" key="2">
    <source>
        <dbReference type="ARBA" id="ARBA00022670"/>
    </source>
</evidence>
<feature type="signal peptide" evidence="8">
    <location>
        <begin position="1"/>
        <end position="29"/>
    </location>
</feature>
<keyword evidence="4 5" id="KW-0720">Serine protease</keyword>
<keyword evidence="11" id="KW-1185">Reference proteome</keyword>
<evidence type="ECO:0000256" key="4">
    <source>
        <dbReference type="ARBA" id="ARBA00022825"/>
    </source>
</evidence>
<name>A0A6G4UCV7_9ACTN</name>
<dbReference type="PANTHER" id="PTHR43806:SF11">
    <property type="entry name" value="CEREVISIN-RELATED"/>
    <property type="match status" value="1"/>
</dbReference>
<protein>
    <submittedName>
        <fullName evidence="10">S8 family serine peptidase</fullName>
    </submittedName>
</protein>
<feature type="transmembrane region" description="Helical" evidence="7">
    <location>
        <begin position="358"/>
        <end position="381"/>
    </location>
</feature>
<evidence type="ECO:0000256" key="1">
    <source>
        <dbReference type="ARBA" id="ARBA00011073"/>
    </source>
</evidence>
<dbReference type="PRINTS" id="PR00723">
    <property type="entry name" value="SUBTILISIN"/>
</dbReference>
<dbReference type="EMBL" id="JAAKZV010000394">
    <property type="protein sequence ID" value="NGN70049.1"/>
    <property type="molecule type" value="Genomic_DNA"/>
</dbReference>
<dbReference type="InterPro" id="IPR036852">
    <property type="entry name" value="Peptidase_S8/S53_dom_sf"/>
</dbReference>
<keyword evidence="8" id="KW-0732">Signal</keyword>
<dbReference type="GO" id="GO:0006508">
    <property type="term" value="P:proteolysis"/>
    <property type="evidence" value="ECO:0007669"/>
    <property type="project" value="UniProtKB-KW"/>
</dbReference>
<keyword evidence="7" id="KW-0812">Transmembrane</keyword>
<dbReference type="InterPro" id="IPR000209">
    <property type="entry name" value="Peptidase_S8/S53_dom"/>
</dbReference>
<dbReference type="AlphaFoldDB" id="A0A6G4UCV7"/>
<feature type="active site" description="Charge relay system" evidence="5">
    <location>
        <position position="100"/>
    </location>
</feature>
<gene>
    <name evidence="10" type="ORF">G5C51_39950</name>
</gene>
<feature type="domain" description="Peptidase S8/S53" evidence="9">
    <location>
        <begin position="54"/>
        <end position="310"/>
    </location>
</feature>
<dbReference type="PROSITE" id="PS51892">
    <property type="entry name" value="SUBTILASE"/>
    <property type="match status" value="1"/>
</dbReference>
<keyword evidence="2 5" id="KW-0645">Protease</keyword>
<reference evidence="10 11" key="1">
    <citation type="submission" date="2020-02" db="EMBL/GenBank/DDBJ databases">
        <title>Whole-genome analyses of novel actinobacteria.</title>
        <authorList>
            <person name="Sahin N."/>
        </authorList>
    </citation>
    <scope>NUCLEOTIDE SEQUENCE [LARGE SCALE GENOMIC DNA]</scope>
    <source>
        <strain evidence="10 11">A7024</strain>
    </source>
</reference>
<comment type="caution">
    <text evidence="10">The sequence shown here is derived from an EMBL/GenBank/DDBJ whole genome shotgun (WGS) entry which is preliminary data.</text>
</comment>
<dbReference type="PANTHER" id="PTHR43806">
    <property type="entry name" value="PEPTIDASE S8"/>
    <property type="match status" value="1"/>
</dbReference>
<evidence type="ECO:0000256" key="3">
    <source>
        <dbReference type="ARBA" id="ARBA00022801"/>
    </source>
</evidence>
<dbReference type="PROSITE" id="PS00136">
    <property type="entry name" value="SUBTILASE_ASP"/>
    <property type="match status" value="1"/>
</dbReference>
<feature type="active site" description="Charge relay system" evidence="5">
    <location>
        <position position="263"/>
    </location>
</feature>
<organism evidence="10 11">
    <name type="scientific">Streptomyces coryli</name>
    <dbReference type="NCBI Taxonomy" id="1128680"/>
    <lineage>
        <taxon>Bacteria</taxon>
        <taxon>Bacillati</taxon>
        <taxon>Actinomycetota</taxon>
        <taxon>Actinomycetes</taxon>
        <taxon>Kitasatosporales</taxon>
        <taxon>Streptomycetaceae</taxon>
        <taxon>Streptomyces</taxon>
    </lineage>
</organism>
<evidence type="ECO:0000256" key="6">
    <source>
        <dbReference type="SAM" id="MobiDB-lite"/>
    </source>
</evidence>
<evidence type="ECO:0000313" key="10">
    <source>
        <dbReference type="EMBL" id="NGN70049.1"/>
    </source>
</evidence>
<sequence>MRTRAPRTVAVLATALTGLLGWGATPAAAAENAPPSWESSALGLPSAQRAGSQGEGVTVAVLDSGVNRNHPALKGRVSKVSPDIFDSDGLKEGDPKYGIHGTAMASDVLKVAPKAKIISARVIDDVPAEEEKGGGLERQKGDKSAAAQGIDFAVENGADVISMSFGSVLFPDLDEDETAAIGRALQAGITLIAAPGNSGGKYGLNDGNFPAGYAGVISVAATAPGGSRAEFSTMRTHNTVAAPGVRIVSAKNTGGYYAIDGTSPAAALASGVVALMRAKNADLTPAQVRAILMRTAQRPAGGHDPLVGAGQINAAAAVRAAGSPPKVATGPVAYKGKKTLAAPSDVSKVKHPPLETELVTVGGIAGGVGVLMLLFGALLLLRRRRSA</sequence>
<keyword evidence="7" id="KW-1133">Transmembrane helix</keyword>
<proteinExistence type="inferred from homology"/>
<evidence type="ECO:0000313" key="11">
    <source>
        <dbReference type="Proteomes" id="UP000481583"/>
    </source>
</evidence>
<keyword evidence="3 5" id="KW-0378">Hydrolase</keyword>
<accession>A0A6G4UCV7</accession>
<evidence type="ECO:0000256" key="7">
    <source>
        <dbReference type="SAM" id="Phobius"/>
    </source>
</evidence>
<dbReference type="InterPro" id="IPR015500">
    <property type="entry name" value="Peptidase_S8_subtilisin-rel"/>
</dbReference>
<comment type="similarity">
    <text evidence="1 5">Belongs to the peptidase S8 family.</text>
</comment>
<dbReference type="GO" id="GO:0004252">
    <property type="term" value="F:serine-type endopeptidase activity"/>
    <property type="evidence" value="ECO:0007669"/>
    <property type="project" value="UniProtKB-UniRule"/>
</dbReference>
<feature type="active site" description="Charge relay system" evidence="5">
    <location>
        <position position="63"/>
    </location>
</feature>
<dbReference type="InterPro" id="IPR050131">
    <property type="entry name" value="Peptidase_S8_subtilisin-like"/>
</dbReference>
<evidence type="ECO:0000256" key="8">
    <source>
        <dbReference type="SAM" id="SignalP"/>
    </source>
</evidence>
<evidence type="ECO:0000256" key="5">
    <source>
        <dbReference type="PROSITE-ProRule" id="PRU01240"/>
    </source>
</evidence>
<feature type="region of interest" description="Disordered" evidence="6">
    <location>
        <begin position="29"/>
        <end position="49"/>
    </location>
</feature>
<dbReference type="SUPFAM" id="SSF52743">
    <property type="entry name" value="Subtilisin-like"/>
    <property type="match status" value="1"/>
</dbReference>
<evidence type="ECO:0000259" key="9">
    <source>
        <dbReference type="Pfam" id="PF00082"/>
    </source>
</evidence>
<dbReference type="Proteomes" id="UP000481583">
    <property type="component" value="Unassembled WGS sequence"/>
</dbReference>
<dbReference type="Pfam" id="PF00082">
    <property type="entry name" value="Peptidase_S8"/>
    <property type="match status" value="1"/>
</dbReference>
<dbReference type="InterPro" id="IPR023827">
    <property type="entry name" value="Peptidase_S8_Asp-AS"/>
</dbReference>
<feature type="chain" id="PRO_5026215265" evidence="8">
    <location>
        <begin position="30"/>
        <end position="387"/>
    </location>
</feature>
<keyword evidence="7" id="KW-0472">Membrane</keyword>